<dbReference type="SUPFAM" id="SSF52540">
    <property type="entry name" value="P-loop containing nucleoside triphosphate hydrolases"/>
    <property type="match status" value="1"/>
</dbReference>
<dbReference type="PROSITE" id="PS00211">
    <property type="entry name" value="ABC_TRANSPORTER_1"/>
    <property type="match status" value="1"/>
</dbReference>
<dbReference type="InterPro" id="IPR003439">
    <property type="entry name" value="ABC_transporter-like_ATP-bd"/>
</dbReference>
<dbReference type="Proteomes" id="UP000030401">
    <property type="component" value="Unassembled WGS sequence"/>
</dbReference>
<dbReference type="InterPro" id="IPR003593">
    <property type="entry name" value="AAA+_ATPase"/>
</dbReference>
<evidence type="ECO:0000313" key="6">
    <source>
        <dbReference type="EMBL" id="KGX86619.1"/>
    </source>
</evidence>
<dbReference type="Pfam" id="PF08352">
    <property type="entry name" value="oligo_HPY"/>
    <property type="match status" value="1"/>
</dbReference>
<proteinExistence type="inferred from homology"/>
<dbReference type="CDD" id="cd03257">
    <property type="entry name" value="ABC_NikE_OppD_transporters"/>
    <property type="match status" value="1"/>
</dbReference>
<dbReference type="InterPro" id="IPR050319">
    <property type="entry name" value="ABC_transp_ATP-bind"/>
</dbReference>
<keyword evidence="4" id="KW-0067">ATP-binding</keyword>
<dbReference type="GO" id="GO:0005524">
    <property type="term" value="F:ATP binding"/>
    <property type="evidence" value="ECO:0007669"/>
    <property type="project" value="UniProtKB-KW"/>
</dbReference>
<dbReference type="GO" id="GO:0016887">
    <property type="term" value="F:ATP hydrolysis activity"/>
    <property type="evidence" value="ECO:0007669"/>
    <property type="project" value="InterPro"/>
</dbReference>
<dbReference type="PROSITE" id="PS50893">
    <property type="entry name" value="ABC_TRANSPORTER_2"/>
    <property type="match status" value="1"/>
</dbReference>
<organism evidence="6 7">
    <name type="scientific">Pontibacillus litoralis JSM 072002</name>
    <dbReference type="NCBI Taxonomy" id="1385512"/>
    <lineage>
        <taxon>Bacteria</taxon>
        <taxon>Bacillati</taxon>
        <taxon>Bacillota</taxon>
        <taxon>Bacilli</taxon>
        <taxon>Bacillales</taxon>
        <taxon>Bacillaceae</taxon>
        <taxon>Pontibacillus</taxon>
    </lineage>
</organism>
<name>A0A0A5G3K9_9BACI</name>
<keyword evidence="3" id="KW-0547">Nucleotide-binding</keyword>
<evidence type="ECO:0000313" key="7">
    <source>
        <dbReference type="Proteomes" id="UP000030401"/>
    </source>
</evidence>
<protein>
    <submittedName>
        <fullName evidence="6">Peptide ABC transporter substrate-binding protein</fullName>
    </submittedName>
</protein>
<dbReference type="Pfam" id="PF00005">
    <property type="entry name" value="ABC_tran"/>
    <property type="match status" value="1"/>
</dbReference>
<dbReference type="NCBIfam" id="TIGR01727">
    <property type="entry name" value="oligo_HPY"/>
    <property type="match status" value="1"/>
</dbReference>
<evidence type="ECO:0000259" key="5">
    <source>
        <dbReference type="PROSITE" id="PS50893"/>
    </source>
</evidence>
<dbReference type="Gene3D" id="3.40.50.300">
    <property type="entry name" value="P-loop containing nucleotide triphosphate hydrolases"/>
    <property type="match status" value="1"/>
</dbReference>
<dbReference type="GO" id="GO:0015833">
    <property type="term" value="P:peptide transport"/>
    <property type="evidence" value="ECO:0007669"/>
    <property type="project" value="InterPro"/>
</dbReference>
<evidence type="ECO:0000256" key="3">
    <source>
        <dbReference type="ARBA" id="ARBA00022741"/>
    </source>
</evidence>
<dbReference type="STRING" id="1385512.N784_04440"/>
<dbReference type="EMBL" id="AVPG01000012">
    <property type="protein sequence ID" value="KGX86619.1"/>
    <property type="molecule type" value="Genomic_DNA"/>
</dbReference>
<keyword evidence="7" id="KW-1185">Reference proteome</keyword>
<keyword evidence="2" id="KW-0813">Transport</keyword>
<gene>
    <name evidence="6" type="ORF">N784_04440</name>
</gene>
<evidence type="ECO:0000256" key="2">
    <source>
        <dbReference type="ARBA" id="ARBA00022448"/>
    </source>
</evidence>
<dbReference type="InterPro" id="IPR027417">
    <property type="entry name" value="P-loop_NTPase"/>
</dbReference>
<comment type="similarity">
    <text evidence="1">Belongs to the ABC transporter superfamily.</text>
</comment>
<sequence>MAEPLIEISNLKKDYPIPSKKLMEKKWIHAVDDINLIVNRGESVGIVGESGCGKSTTGQMIAGLLSPTSGSIQYHDKNGSTMNVMNKTKQYHRNVQMIFQDPYASLNPRHRISKILEEPLRIHKIGNKSNRKKKIEDILQLVGFTPDIANRFPHELSGGQRQRIGIARALMLNPTLVIADEPVSALDVSVQSQILNLMKDLQQSFDLTYIFISHDLHVVHYFCDKVAVMYFGKIVEMGNVDELFYHPTHPYTKALLSVIPTIGKQKERIILQGEVPNPESPPTGCTFHTRCPLATDLCRTAQPTLQTIRENHVSACHFAMKGEE</sequence>
<dbReference type="PANTHER" id="PTHR43776">
    <property type="entry name" value="TRANSPORT ATP-BINDING PROTEIN"/>
    <property type="match status" value="1"/>
</dbReference>
<accession>A0A0A5G3K9</accession>
<dbReference type="GO" id="GO:0055085">
    <property type="term" value="P:transmembrane transport"/>
    <property type="evidence" value="ECO:0007669"/>
    <property type="project" value="UniProtKB-ARBA"/>
</dbReference>
<dbReference type="eggNOG" id="COG4608">
    <property type="taxonomic scope" value="Bacteria"/>
</dbReference>
<evidence type="ECO:0000256" key="1">
    <source>
        <dbReference type="ARBA" id="ARBA00005417"/>
    </source>
</evidence>
<dbReference type="RefSeq" id="WP_036834358.1">
    <property type="nucleotide sequence ID" value="NZ_AVPG01000012.1"/>
</dbReference>
<feature type="domain" description="ABC transporter" evidence="5">
    <location>
        <begin position="6"/>
        <end position="256"/>
    </location>
</feature>
<evidence type="ECO:0000256" key="4">
    <source>
        <dbReference type="ARBA" id="ARBA00022840"/>
    </source>
</evidence>
<reference evidence="6 7" key="1">
    <citation type="submission" date="2013-08" db="EMBL/GenBank/DDBJ databases">
        <authorList>
            <person name="Huang J."/>
            <person name="Wang G."/>
        </authorList>
    </citation>
    <scope>NUCLEOTIDE SEQUENCE [LARGE SCALE GENOMIC DNA]</scope>
    <source>
        <strain evidence="6 7">JSM 072002</strain>
    </source>
</reference>
<dbReference type="AlphaFoldDB" id="A0A0A5G3K9"/>
<dbReference type="FunFam" id="3.40.50.300:FF:000016">
    <property type="entry name" value="Oligopeptide ABC transporter ATP-binding component"/>
    <property type="match status" value="1"/>
</dbReference>
<dbReference type="SMART" id="SM00382">
    <property type="entry name" value="AAA"/>
    <property type="match status" value="1"/>
</dbReference>
<dbReference type="PANTHER" id="PTHR43776:SF8">
    <property type="entry name" value="ABC TRANSPORTER, ATP-BINDING PROTEIN"/>
    <property type="match status" value="1"/>
</dbReference>
<comment type="caution">
    <text evidence="6">The sequence shown here is derived from an EMBL/GenBank/DDBJ whole genome shotgun (WGS) entry which is preliminary data.</text>
</comment>
<dbReference type="InterPro" id="IPR017871">
    <property type="entry name" value="ABC_transporter-like_CS"/>
</dbReference>
<dbReference type="InterPro" id="IPR013563">
    <property type="entry name" value="Oligopep_ABC_C"/>
</dbReference>